<organism evidence="1 2">
    <name type="scientific">Hirundo rustica rustica</name>
    <dbReference type="NCBI Taxonomy" id="333673"/>
    <lineage>
        <taxon>Eukaryota</taxon>
        <taxon>Metazoa</taxon>
        <taxon>Chordata</taxon>
        <taxon>Craniata</taxon>
        <taxon>Vertebrata</taxon>
        <taxon>Euteleostomi</taxon>
        <taxon>Archelosauria</taxon>
        <taxon>Archosauria</taxon>
        <taxon>Dinosauria</taxon>
        <taxon>Saurischia</taxon>
        <taxon>Theropoda</taxon>
        <taxon>Coelurosauria</taxon>
        <taxon>Aves</taxon>
        <taxon>Neognathae</taxon>
        <taxon>Neoaves</taxon>
        <taxon>Telluraves</taxon>
        <taxon>Australaves</taxon>
        <taxon>Passeriformes</taxon>
        <taxon>Sylvioidea</taxon>
        <taxon>Hirundinidae</taxon>
        <taxon>Hirundo</taxon>
    </lineage>
</organism>
<evidence type="ECO:0000313" key="2">
    <source>
        <dbReference type="Proteomes" id="UP000269221"/>
    </source>
</evidence>
<protein>
    <submittedName>
        <fullName evidence="1">Uncharacterized protein</fullName>
    </submittedName>
</protein>
<dbReference type="Proteomes" id="UP000269221">
    <property type="component" value="Unassembled WGS sequence"/>
</dbReference>
<dbReference type="EMBL" id="QRBI01000131">
    <property type="protein sequence ID" value="RMC02913.1"/>
    <property type="molecule type" value="Genomic_DNA"/>
</dbReference>
<evidence type="ECO:0000313" key="1">
    <source>
        <dbReference type="EMBL" id="RMC02913.1"/>
    </source>
</evidence>
<sequence length="143" mass="16005">MSKARIGSSETLPVDAKITHSFSWPKYNYKTQGLESKSFNLVSRICKFYLYSIYFGKLSHADNFILFCSYFLNVNPAVLLVQVLAPEQHWEPPMLPLMNSPVKLLTPKHPLASGFPSGSARPELTSLGRDKTGTQLKIVDDAI</sequence>
<name>A0A3M0JPK7_HIRRU</name>
<dbReference type="AlphaFoldDB" id="A0A3M0JPK7"/>
<accession>A0A3M0JPK7</accession>
<reference evidence="1 2" key="1">
    <citation type="submission" date="2018-07" db="EMBL/GenBank/DDBJ databases">
        <title>A high quality draft genome assembly of the barn swallow (H. rustica rustica).</title>
        <authorList>
            <person name="Formenti G."/>
            <person name="Chiara M."/>
            <person name="Poveda L."/>
            <person name="Francoijs K.-J."/>
            <person name="Bonisoli-Alquati A."/>
            <person name="Canova L."/>
            <person name="Gianfranceschi L."/>
            <person name="Horner D.S."/>
            <person name="Saino N."/>
        </authorList>
    </citation>
    <scope>NUCLEOTIDE SEQUENCE [LARGE SCALE GENOMIC DNA]</scope>
    <source>
        <strain evidence="1">Chelidonia</strain>
        <tissue evidence="1">Blood</tissue>
    </source>
</reference>
<keyword evidence="2" id="KW-1185">Reference proteome</keyword>
<proteinExistence type="predicted"/>
<gene>
    <name evidence="1" type="ORF">DUI87_20106</name>
</gene>
<comment type="caution">
    <text evidence="1">The sequence shown here is derived from an EMBL/GenBank/DDBJ whole genome shotgun (WGS) entry which is preliminary data.</text>
</comment>